<dbReference type="PANTHER" id="PTHR37828:SF1">
    <property type="entry name" value="YCII-RELATED DOMAIN-CONTAINING PROTEIN"/>
    <property type="match status" value="1"/>
</dbReference>
<sequence>MSDRPADESPPVLHVLLVRYTAPPAEVAPHVPGHVAYLQRWHADGMFLLSGQTVPDDLGGVILAVGDRERVERAAAEDPLAVAGVAAYDLVTVEAGRADGTLRALLGGA</sequence>
<proteinExistence type="inferred from homology"/>
<dbReference type="InterPro" id="IPR005545">
    <property type="entry name" value="YCII"/>
</dbReference>
<feature type="domain" description="YCII-related" evidence="2">
    <location>
        <begin position="17"/>
        <end position="90"/>
    </location>
</feature>
<dbReference type="PANTHER" id="PTHR37828">
    <property type="entry name" value="GSR2449 PROTEIN"/>
    <property type="match status" value="1"/>
</dbReference>
<name>A0ABV3H7X0_9ACTN</name>
<dbReference type="Proteomes" id="UP001552427">
    <property type="component" value="Unassembled WGS sequence"/>
</dbReference>
<dbReference type="InterPro" id="IPR011008">
    <property type="entry name" value="Dimeric_a/b-barrel"/>
</dbReference>
<evidence type="ECO:0000313" key="3">
    <source>
        <dbReference type="EMBL" id="MEV4288613.1"/>
    </source>
</evidence>
<protein>
    <submittedName>
        <fullName evidence="3">YciI family protein</fullName>
    </submittedName>
</protein>
<comment type="caution">
    <text evidence="3">The sequence shown here is derived from an EMBL/GenBank/DDBJ whole genome shotgun (WGS) entry which is preliminary data.</text>
</comment>
<gene>
    <name evidence="3" type="ORF">AB0K40_24150</name>
</gene>
<dbReference type="Pfam" id="PF03795">
    <property type="entry name" value="YCII"/>
    <property type="match status" value="1"/>
</dbReference>
<keyword evidence="4" id="KW-1185">Reference proteome</keyword>
<accession>A0ABV3H7X0</accession>
<dbReference type="Gene3D" id="3.30.70.1060">
    <property type="entry name" value="Dimeric alpha+beta barrel"/>
    <property type="match status" value="1"/>
</dbReference>
<comment type="similarity">
    <text evidence="1">Belongs to the YciI family.</text>
</comment>
<organism evidence="3 4">
    <name type="scientific">Nonomuraea bangladeshensis</name>
    <dbReference type="NCBI Taxonomy" id="404385"/>
    <lineage>
        <taxon>Bacteria</taxon>
        <taxon>Bacillati</taxon>
        <taxon>Actinomycetota</taxon>
        <taxon>Actinomycetes</taxon>
        <taxon>Streptosporangiales</taxon>
        <taxon>Streptosporangiaceae</taxon>
        <taxon>Nonomuraea</taxon>
    </lineage>
</organism>
<dbReference type="SUPFAM" id="SSF54909">
    <property type="entry name" value="Dimeric alpha+beta barrel"/>
    <property type="match status" value="1"/>
</dbReference>
<dbReference type="RefSeq" id="WP_364453702.1">
    <property type="nucleotide sequence ID" value="NZ_JBFARM010000007.1"/>
</dbReference>
<evidence type="ECO:0000259" key="2">
    <source>
        <dbReference type="Pfam" id="PF03795"/>
    </source>
</evidence>
<dbReference type="EMBL" id="JBFARM010000007">
    <property type="protein sequence ID" value="MEV4288613.1"/>
    <property type="molecule type" value="Genomic_DNA"/>
</dbReference>
<evidence type="ECO:0000256" key="1">
    <source>
        <dbReference type="ARBA" id="ARBA00007689"/>
    </source>
</evidence>
<reference evidence="3 4" key="1">
    <citation type="submission" date="2024-06" db="EMBL/GenBank/DDBJ databases">
        <title>The Natural Products Discovery Center: Release of the First 8490 Sequenced Strains for Exploring Actinobacteria Biosynthetic Diversity.</title>
        <authorList>
            <person name="Kalkreuter E."/>
            <person name="Kautsar S.A."/>
            <person name="Yang D."/>
            <person name="Bader C.D."/>
            <person name="Teijaro C.N."/>
            <person name="Fluegel L."/>
            <person name="Davis C.M."/>
            <person name="Simpson J.R."/>
            <person name="Lauterbach L."/>
            <person name="Steele A.D."/>
            <person name="Gui C."/>
            <person name="Meng S."/>
            <person name="Li G."/>
            <person name="Viehrig K."/>
            <person name="Ye F."/>
            <person name="Su P."/>
            <person name="Kiefer A.F."/>
            <person name="Nichols A."/>
            <person name="Cepeda A.J."/>
            <person name="Yan W."/>
            <person name="Fan B."/>
            <person name="Jiang Y."/>
            <person name="Adhikari A."/>
            <person name="Zheng C.-J."/>
            <person name="Schuster L."/>
            <person name="Cowan T.M."/>
            <person name="Smanski M.J."/>
            <person name="Chevrette M.G."/>
            <person name="De Carvalho L.P.S."/>
            <person name="Shen B."/>
        </authorList>
    </citation>
    <scope>NUCLEOTIDE SEQUENCE [LARGE SCALE GENOMIC DNA]</scope>
    <source>
        <strain evidence="3 4">NPDC049574</strain>
    </source>
</reference>
<evidence type="ECO:0000313" key="4">
    <source>
        <dbReference type="Proteomes" id="UP001552427"/>
    </source>
</evidence>